<protein>
    <submittedName>
        <fullName evidence="3">LLM class flavin-dependent oxidoreductase</fullName>
    </submittedName>
</protein>
<evidence type="ECO:0000256" key="1">
    <source>
        <dbReference type="ARBA" id="ARBA00023002"/>
    </source>
</evidence>
<dbReference type="Pfam" id="PF00296">
    <property type="entry name" value="Bac_luciferase"/>
    <property type="match status" value="1"/>
</dbReference>
<dbReference type="Gene3D" id="3.20.20.30">
    <property type="entry name" value="Luciferase-like domain"/>
    <property type="match status" value="1"/>
</dbReference>
<evidence type="ECO:0000259" key="2">
    <source>
        <dbReference type="Pfam" id="PF00296"/>
    </source>
</evidence>
<gene>
    <name evidence="3" type="ORF">GCM10009749_30690</name>
</gene>
<reference evidence="3 4" key="1">
    <citation type="journal article" date="2019" name="Int. J. Syst. Evol. Microbiol.">
        <title>The Global Catalogue of Microorganisms (GCM) 10K type strain sequencing project: providing services to taxonomists for standard genome sequencing and annotation.</title>
        <authorList>
            <consortium name="The Broad Institute Genomics Platform"/>
            <consortium name="The Broad Institute Genome Sequencing Center for Infectious Disease"/>
            <person name="Wu L."/>
            <person name="Ma J."/>
        </authorList>
    </citation>
    <scope>NUCLEOTIDE SEQUENCE [LARGE SCALE GENOMIC DNA]</scope>
    <source>
        <strain evidence="3 4">JCM 14322</strain>
    </source>
</reference>
<dbReference type="SUPFAM" id="SSF51679">
    <property type="entry name" value="Bacterial luciferase-like"/>
    <property type="match status" value="1"/>
</dbReference>
<dbReference type="PANTHER" id="PTHR43244:SF1">
    <property type="entry name" value="5,10-METHYLENETETRAHYDROMETHANOPTERIN REDUCTASE"/>
    <property type="match status" value="1"/>
</dbReference>
<keyword evidence="4" id="KW-1185">Reference proteome</keyword>
<dbReference type="InterPro" id="IPR036661">
    <property type="entry name" value="Luciferase-like_sf"/>
</dbReference>
<organism evidence="3 4">
    <name type="scientific">Agromyces neolithicus</name>
    <dbReference type="NCBI Taxonomy" id="269420"/>
    <lineage>
        <taxon>Bacteria</taxon>
        <taxon>Bacillati</taxon>
        <taxon>Actinomycetota</taxon>
        <taxon>Actinomycetes</taxon>
        <taxon>Micrococcales</taxon>
        <taxon>Microbacteriaceae</taxon>
        <taxon>Agromyces</taxon>
    </lineage>
</organism>
<feature type="domain" description="Luciferase-like" evidence="2">
    <location>
        <begin position="38"/>
        <end position="221"/>
    </location>
</feature>
<dbReference type="Proteomes" id="UP001500002">
    <property type="component" value="Unassembled WGS sequence"/>
</dbReference>
<evidence type="ECO:0000313" key="4">
    <source>
        <dbReference type="Proteomes" id="UP001500002"/>
    </source>
</evidence>
<dbReference type="InterPro" id="IPR050564">
    <property type="entry name" value="F420-G6PD/mer"/>
</dbReference>
<evidence type="ECO:0000313" key="3">
    <source>
        <dbReference type="EMBL" id="GAA1818337.1"/>
    </source>
</evidence>
<dbReference type="PANTHER" id="PTHR43244">
    <property type="match status" value="1"/>
</dbReference>
<accession>A0ABN2MBN2</accession>
<proteinExistence type="predicted"/>
<dbReference type="InterPro" id="IPR011251">
    <property type="entry name" value="Luciferase-like_dom"/>
</dbReference>
<comment type="caution">
    <text evidence="3">The sequence shown here is derived from an EMBL/GenBank/DDBJ whole genome shotgun (WGS) entry which is preliminary data.</text>
</comment>
<dbReference type="EMBL" id="BAAANJ010000016">
    <property type="protein sequence ID" value="GAA1818337.1"/>
    <property type="molecule type" value="Genomic_DNA"/>
</dbReference>
<sequence length="317" mass="35591">MNLAFARRVSGHGRDVIVSAVRDRVARMRHGFIFTGTDPELAVELAPLAEASGWNAFFVWEGIWATDPWATLAAVAMVTERIRLGTMLTPVPRRRAWELAGQTMTVDRLSKGRVILSAGLGVPQDFEERFWIFEDDPGRKVRAQLLDEGLELMQHLWQGHPFEYEGDHYRAKRTDTMLPPAIVQQPRIPTWVVGVWPRMTSMRRVARYDGWIPNYAPPGAAGIDPIEQQRTYTPEIAAEAIAWILGERERAGLADRPFDITQEGTTSGTDAEADAAVVRPWAEAGVTWWLEADWNVPAERVAAYSRERVKAGPPRVG</sequence>
<name>A0ABN2MBN2_9MICO</name>
<keyword evidence="1" id="KW-0560">Oxidoreductase</keyword>